<evidence type="ECO:0000313" key="2">
    <source>
        <dbReference type="EMBL" id="KAK5989257.1"/>
    </source>
</evidence>
<sequence length="162" mass="18692">MLFRPFALLTIALTASHAVEATSTFDIICDDTFRQRTHLGRIGDFARELRGYTITWYMEAIHEIAKKLHDASPVEKRDDTEVIGCYIEHNQRVQRALSPLLKEAYLVYETKPQVKAAIESWKLGEIELYQQIGRLLPPNYARAIESMGLDLERDFNTTISKY</sequence>
<comment type="caution">
    <text evidence="2">The sequence shown here is derived from an EMBL/GenBank/DDBJ whole genome shotgun (WGS) entry which is preliminary data.</text>
</comment>
<reference evidence="2 3" key="1">
    <citation type="submission" date="2024-01" db="EMBL/GenBank/DDBJ databases">
        <title>Complete genome of Cladobotryum mycophilum ATHUM6906.</title>
        <authorList>
            <person name="Christinaki A.C."/>
            <person name="Myridakis A.I."/>
            <person name="Kouvelis V.N."/>
        </authorList>
    </citation>
    <scope>NUCLEOTIDE SEQUENCE [LARGE SCALE GENOMIC DNA]</scope>
    <source>
        <strain evidence="2 3">ATHUM6906</strain>
    </source>
</reference>
<dbReference type="EMBL" id="JAVFKD010000015">
    <property type="protein sequence ID" value="KAK5989257.1"/>
    <property type="molecule type" value="Genomic_DNA"/>
</dbReference>
<name>A0ABR0SAR6_9HYPO</name>
<keyword evidence="3" id="KW-1185">Reference proteome</keyword>
<gene>
    <name evidence="2" type="ORF">PT974_10763</name>
</gene>
<feature type="chain" id="PRO_5045672313" evidence="1">
    <location>
        <begin position="22"/>
        <end position="162"/>
    </location>
</feature>
<organism evidence="2 3">
    <name type="scientific">Cladobotryum mycophilum</name>
    <dbReference type="NCBI Taxonomy" id="491253"/>
    <lineage>
        <taxon>Eukaryota</taxon>
        <taxon>Fungi</taxon>
        <taxon>Dikarya</taxon>
        <taxon>Ascomycota</taxon>
        <taxon>Pezizomycotina</taxon>
        <taxon>Sordariomycetes</taxon>
        <taxon>Hypocreomycetidae</taxon>
        <taxon>Hypocreales</taxon>
        <taxon>Hypocreaceae</taxon>
        <taxon>Cladobotryum</taxon>
    </lineage>
</organism>
<proteinExistence type="predicted"/>
<dbReference type="Proteomes" id="UP001338125">
    <property type="component" value="Unassembled WGS sequence"/>
</dbReference>
<keyword evidence="1" id="KW-0732">Signal</keyword>
<evidence type="ECO:0000256" key="1">
    <source>
        <dbReference type="SAM" id="SignalP"/>
    </source>
</evidence>
<feature type="signal peptide" evidence="1">
    <location>
        <begin position="1"/>
        <end position="21"/>
    </location>
</feature>
<accession>A0ABR0SAR6</accession>
<evidence type="ECO:0000313" key="3">
    <source>
        <dbReference type="Proteomes" id="UP001338125"/>
    </source>
</evidence>
<protein>
    <submittedName>
        <fullName evidence="2">Uncharacterized protein</fullName>
    </submittedName>
</protein>